<dbReference type="PRINTS" id="PR00146">
    <property type="entry name" value="DHPICSNTHASE"/>
</dbReference>
<keyword evidence="5" id="KW-1185">Reference proteome</keyword>
<dbReference type="PIRSF" id="PIRSF001365">
    <property type="entry name" value="DHDPS"/>
    <property type="match status" value="1"/>
</dbReference>
<dbReference type="CDD" id="cd00408">
    <property type="entry name" value="DHDPS-like"/>
    <property type="match status" value="1"/>
</dbReference>
<evidence type="ECO:0000256" key="1">
    <source>
        <dbReference type="ARBA" id="ARBA00007592"/>
    </source>
</evidence>
<reference evidence="5" key="1">
    <citation type="journal article" date="2019" name="Int. J. Syst. Evol. Microbiol.">
        <title>The Global Catalogue of Microorganisms (GCM) 10K type strain sequencing project: providing services to taxonomists for standard genome sequencing and annotation.</title>
        <authorList>
            <consortium name="The Broad Institute Genomics Platform"/>
            <consortium name="The Broad Institute Genome Sequencing Center for Infectious Disease"/>
            <person name="Wu L."/>
            <person name="Ma J."/>
        </authorList>
    </citation>
    <scope>NUCLEOTIDE SEQUENCE [LARGE SCALE GENOMIC DNA]</scope>
    <source>
        <strain evidence="5">KACC 12507</strain>
    </source>
</reference>
<comment type="similarity">
    <text evidence="1 3">Belongs to the DapA family.</text>
</comment>
<dbReference type="InterPro" id="IPR013785">
    <property type="entry name" value="Aldolase_TIM"/>
</dbReference>
<dbReference type="RefSeq" id="WP_382409633.1">
    <property type="nucleotide sequence ID" value="NZ_JBHSGU010000009.1"/>
</dbReference>
<dbReference type="SUPFAM" id="SSF51569">
    <property type="entry name" value="Aldolase"/>
    <property type="match status" value="1"/>
</dbReference>
<dbReference type="InterPro" id="IPR002220">
    <property type="entry name" value="DapA-like"/>
</dbReference>
<protein>
    <submittedName>
        <fullName evidence="4">Dihydrodipicolinate synthase family protein</fullName>
    </submittedName>
</protein>
<name>A0ABV9M0X3_9ALTE</name>
<dbReference type="PANTHER" id="PTHR12128">
    <property type="entry name" value="DIHYDRODIPICOLINATE SYNTHASE"/>
    <property type="match status" value="1"/>
</dbReference>
<keyword evidence="2 3" id="KW-0456">Lyase</keyword>
<gene>
    <name evidence="4" type="ORF">ACFO4O_14050</name>
</gene>
<dbReference type="SMART" id="SM01130">
    <property type="entry name" value="DHDPS"/>
    <property type="match status" value="1"/>
</dbReference>
<evidence type="ECO:0000256" key="3">
    <source>
        <dbReference type="PIRNR" id="PIRNR001365"/>
    </source>
</evidence>
<dbReference type="Gene3D" id="3.20.20.70">
    <property type="entry name" value="Aldolase class I"/>
    <property type="match status" value="1"/>
</dbReference>
<organism evidence="4 5">
    <name type="scientific">Glaciecola siphonariae</name>
    <dbReference type="NCBI Taxonomy" id="521012"/>
    <lineage>
        <taxon>Bacteria</taxon>
        <taxon>Pseudomonadati</taxon>
        <taxon>Pseudomonadota</taxon>
        <taxon>Gammaproteobacteria</taxon>
        <taxon>Alteromonadales</taxon>
        <taxon>Alteromonadaceae</taxon>
        <taxon>Glaciecola</taxon>
    </lineage>
</organism>
<sequence length="291" mass="31451">MIFSGLSGFPITPIKDGRADIDTLSAIVRHVDASGLDSIGVLGSTGSFAYLNQLERERVMACWSKATTPWIGGVSATSSHEALLNCQLAHKHGAKGVIANAFAYVPLRNNELTKYFLDIAEHSPLPVCVYDNPVTTGQALSYDVIARLAEHPNIQAIKMFAQQNNQAQHASLSSLNINAGYAVDAFCCDAMIGGASAWYSTLAGTVPELLVPIMNAIKTKDVTKARRLNTALAPLYQLMRTHSGYRVVHALANQRGWQCELPSPLIMPDLGDVSLDAYISSAYQMVCPNDR</sequence>
<evidence type="ECO:0000313" key="5">
    <source>
        <dbReference type="Proteomes" id="UP001595897"/>
    </source>
</evidence>
<evidence type="ECO:0000313" key="4">
    <source>
        <dbReference type="EMBL" id="MFC4701288.1"/>
    </source>
</evidence>
<accession>A0ABV9M0X3</accession>
<evidence type="ECO:0000256" key="2">
    <source>
        <dbReference type="ARBA" id="ARBA00023239"/>
    </source>
</evidence>
<comment type="caution">
    <text evidence="4">The sequence shown here is derived from an EMBL/GenBank/DDBJ whole genome shotgun (WGS) entry which is preliminary data.</text>
</comment>
<dbReference type="EMBL" id="JBHSGU010000009">
    <property type="protein sequence ID" value="MFC4701288.1"/>
    <property type="molecule type" value="Genomic_DNA"/>
</dbReference>
<dbReference type="Proteomes" id="UP001595897">
    <property type="component" value="Unassembled WGS sequence"/>
</dbReference>
<dbReference type="PANTHER" id="PTHR12128:SF66">
    <property type="entry name" value="4-HYDROXY-2-OXOGLUTARATE ALDOLASE, MITOCHONDRIAL"/>
    <property type="match status" value="1"/>
</dbReference>
<proteinExistence type="inferred from homology"/>
<dbReference type="Pfam" id="PF00701">
    <property type="entry name" value="DHDPS"/>
    <property type="match status" value="1"/>
</dbReference>